<accession>A0AAV8XN54</accession>
<feature type="compositionally biased region" description="Polar residues" evidence="1">
    <location>
        <begin position="111"/>
        <end position="120"/>
    </location>
</feature>
<keyword evidence="3" id="KW-1185">Reference proteome</keyword>
<feature type="compositionally biased region" description="Low complexity" evidence="1">
    <location>
        <begin position="133"/>
        <end position="144"/>
    </location>
</feature>
<reference evidence="2" key="1">
    <citation type="journal article" date="2023" name="Insect Mol. Biol.">
        <title>Genome sequencing provides insights into the evolution of gene families encoding plant cell wall-degrading enzymes in longhorned beetles.</title>
        <authorList>
            <person name="Shin N.R."/>
            <person name="Okamura Y."/>
            <person name="Kirsch R."/>
            <person name="Pauchet Y."/>
        </authorList>
    </citation>
    <scope>NUCLEOTIDE SEQUENCE</scope>
    <source>
        <strain evidence="2">AMC_N1</strain>
    </source>
</reference>
<dbReference type="Proteomes" id="UP001162162">
    <property type="component" value="Unassembled WGS sequence"/>
</dbReference>
<name>A0AAV8XN54_9CUCU</name>
<gene>
    <name evidence="2" type="ORF">NQ318_022537</name>
</gene>
<evidence type="ECO:0000313" key="3">
    <source>
        <dbReference type="Proteomes" id="UP001162162"/>
    </source>
</evidence>
<feature type="region of interest" description="Disordered" evidence="1">
    <location>
        <begin position="103"/>
        <end position="145"/>
    </location>
</feature>
<comment type="caution">
    <text evidence="2">The sequence shown here is derived from an EMBL/GenBank/DDBJ whole genome shotgun (WGS) entry which is preliminary data.</text>
</comment>
<organism evidence="2 3">
    <name type="scientific">Aromia moschata</name>
    <dbReference type="NCBI Taxonomy" id="1265417"/>
    <lineage>
        <taxon>Eukaryota</taxon>
        <taxon>Metazoa</taxon>
        <taxon>Ecdysozoa</taxon>
        <taxon>Arthropoda</taxon>
        <taxon>Hexapoda</taxon>
        <taxon>Insecta</taxon>
        <taxon>Pterygota</taxon>
        <taxon>Neoptera</taxon>
        <taxon>Endopterygota</taxon>
        <taxon>Coleoptera</taxon>
        <taxon>Polyphaga</taxon>
        <taxon>Cucujiformia</taxon>
        <taxon>Chrysomeloidea</taxon>
        <taxon>Cerambycidae</taxon>
        <taxon>Cerambycinae</taxon>
        <taxon>Callichromatini</taxon>
        <taxon>Aromia</taxon>
    </lineage>
</organism>
<evidence type="ECO:0000256" key="1">
    <source>
        <dbReference type="SAM" id="MobiDB-lite"/>
    </source>
</evidence>
<dbReference type="AlphaFoldDB" id="A0AAV8XN54"/>
<sequence length="347" mass="39224">MWVHNGPVRRPKCMGLPAHFSYSFIHGKTKMLTLSVYLNFVAKQTGVSAAPQTSFNSRELVGTDMLVRARHEVCGEKSGTTKKCLEIVVSNIDNCSESSVYENDKDINDESPLQSPSSEVVATESIPDESRASTPTTTNTSNSGTRKRLCPMIWGKPLQCRDLLQLGENGLIKYHLTGHWFGNSAFSYIVDTSGFITKKYDSSIILIYNTGGILFREPLISDFRWQEVSFNEDVWVERRYACCFETLNCSCNGSSFLKSHLESSRNTIWLGLSLYFLRAAPRLSKYCKSCNRLKPIALATLVFRGTRKDSLFLFIKPRVKSPSCEFGVDRKLMAYVVVFRIFEEKKS</sequence>
<dbReference type="EMBL" id="JAPWTK010000485">
    <property type="protein sequence ID" value="KAJ8939483.1"/>
    <property type="molecule type" value="Genomic_DNA"/>
</dbReference>
<evidence type="ECO:0000313" key="2">
    <source>
        <dbReference type="EMBL" id="KAJ8939483.1"/>
    </source>
</evidence>
<protein>
    <submittedName>
        <fullName evidence="2">Uncharacterized protein</fullName>
    </submittedName>
</protein>
<proteinExistence type="predicted"/>